<keyword evidence="2" id="KW-1185">Reference proteome</keyword>
<name>A0AAW1JG03_POPJA</name>
<evidence type="ECO:0000313" key="1">
    <source>
        <dbReference type="EMBL" id="KAK9702238.1"/>
    </source>
</evidence>
<reference evidence="1 2" key="1">
    <citation type="journal article" date="2024" name="BMC Genomics">
        <title>De novo assembly and annotation of Popillia japonica's genome with initial clues to its potential as an invasive pest.</title>
        <authorList>
            <person name="Cucini C."/>
            <person name="Boschi S."/>
            <person name="Funari R."/>
            <person name="Cardaioli E."/>
            <person name="Iannotti N."/>
            <person name="Marturano G."/>
            <person name="Paoli F."/>
            <person name="Bruttini M."/>
            <person name="Carapelli A."/>
            <person name="Frati F."/>
            <person name="Nardi F."/>
        </authorList>
    </citation>
    <scope>NUCLEOTIDE SEQUENCE [LARGE SCALE GENOMIC DNA]</scope>
    <source>
        <strain evidence="1">DMR45628</strain>
    </source>
</reference>
<dbReference type="AlphaFoldDB" id="A0AAW1JG03"/>
<dbReference type="EMBL" id="JASPKY010000396">
    <property type="protein sequence ID" value="KAK9702238.1"/>
    <property type="molecule type" value="Genomic_DNA"/>
</dbReference>
<dbReference type="Proteomes" id="UP001458880">
    <property type="component" value="Unassembled WGS sequence"/>
</dbReference>
<sequence length="74" mass="9109">MFTDRHNPFREWVVNRSVFINIIILKIYYKKINTRLNKYLFICISNEPQKRFLGVSYFAGHTYIEEMLQYIQEL</sequence>
<proteinExistence type="predicted"/>
<accession>A0AAW1JG03</accession>
<protein>
    <submittedName>
        <fullName evidence="1">Uncharacterized protein</fullName>
    </submittedName>
</protein>
<evidence type="ECO:0000313" key="2">
    <source>
        <dbReference type="Proteomes" id="UP001458880"/>
    </source>
</evidence>
<comment type="caution">
    <text evidence="1">The sequence shown here is derived from an EMBL/GenBank/DDBJ whole genome shotgun (WGS) entry which is preliminary data.</text>
</comment>
<organism evidence="1 2">
    <name type="scientific">Popillia japonica</name>
    <name type="common">Japanese beetle</name>
    <dbReference type="NCBI Taxonomy" id="7064"/>
    <lineage>
        <taxon>Eukaryota</taxon>
        <taxon>Metazoa</taxon>
        <taxon>Ecdysozoa</taxon>
        <taxon>Arthropoda</taxon>
        <taxon>Hexapoda</taxon>
        <taxon>Insecta</taxon>
        <taxon>Pterygota</taxon>
        <taxon>Neoptera</taxon>
        <taxon>Endopterygota</taxon>
        <taxon>Coleoptera</taxon>
        <taxon>Polyphaga</taxon>
        <taxon>Scarabaeiformia</taxon>
        <taxon>Scarabaeidae</taxon>
        <taxon>Rutelinae</taxon>
        <taxon>Popillia</taxon>
    </lineage>
</organism>
<gene>
    <name evidence="1" type="ORF">QE152_g30089</name>
</gene>